<dbReference type="InterPro" id="IPR036291">
    <property type="entry name" value="NAD(P)-bd_dom_sf"/>
</dbReference>
<keyword evidence="7" id="KW-0630">Potassium</keyword>
<dbReference type="OrthoDB" id="9781411at2"/>
<dbReference type="InterPro" id="IPR004771">
    <property type="entry name" value="K/H_exchanger"/>
</dbReference>
<name>A0A1H8VX90_9GAMM</name>
<feature type="transmembrane region" description="Helical" evidence="11">
    <location>
        <begin position="31"/>
        <end position="49"/>
    </location>
</feature>
<feature type="transmembrane region" description="Helical" evidence="11">
    <location>
        <begin position="240"/>
        <end position="258"/>
    </location>
</feature>
<feature type="transmembrane region" description="Helical" evidence="11">
    <location>
        <begin position="331"/>
        <end position="354"/>
    </location>
</feature>
<dbReference type="EMBL" id="FOEG01000019">
    <property type="protein sequence ID" value="SEP19934.1"/>
    <property type="molecule type" value="Genomic_DNA"/>
</dbReference>
<dbReference type="PANTHER" id="PTHR46157:SF4">
    <property type="entry name" value="K(+) EFFLUX ANTIPORTER 3, CHLOROPLASTIC"/>
    <property type="match status" value="1"/>
</dbReference>
<evidence type="ECO:0000256" key="7">
    <source>
        <dbReference type="ARBA" id="ARBA00022958"/>
    </source>
</evidence>
<dbReference type="FunFam" id="3.40.50.720:FF:000036">
    <property type="entry name" value="Glutathione-regulated potassium-efflux system protein KefB"/>
    <property type="match status" value="1"/>
</dbReference>
<dbReference type="Gene3D" id="1.20.1530.20">
    <property type="match status" value="1"/>
</dbReference>
<dbReference type="PANTHER" id="PTHR46157">
    <property type="entry name" value="K(+) EFFLUX ANTIPORTER 3, CHLOROPLASTIC"/>
    <property type="match status" value="1"/>
</dbReference>
<protein>
    <submittedName>
        <fullName evidence="13">Glutathione-regulated potassium-efflux system protein KefB</fullName>
    </submittedName>
</protein>
<evidence type="ECO:0000256" key="10">
    <source>
        <dbReference type="ARBA" id="ARBA00023136"/>
    </source>
</evidence>
<evidence type="ECO:0000259" key="12">
    <source>
        <dbReference type="PROSITE" id="PS51201"/>
    </source>
</evidence>
<evidence type="ECO:0000313" key="13">
    <source>
        <dbReference type="EMBL" id="SEP19934.1"/>
    </source>
</evidence>
<dbReference type="GO" id="GO:0012505">
    <property type="term" value="C:endomembrane system"/>
    <property type="evidence" value="ECO:0007669"/>
    <property type="project" value="UniProtKB-SubCell"/>
</dbReference>
<dbReference type="Gene3D" id="3.40.50.720">
    <property type="entry name" value="NAD(P)-binding Rossmann-like Domain"/>
    <property type="match status" value="1"/>
</dbReference>
<keyword evidence="14" id="KW-1185">Reference proteome</keyword>
<gene>
    <name evidence="13" type="ORF">SAMN04488052_1193</name>
</gene>
<feature type="transmembrane region" description="Helical" evidence="11">
    <location>
        <begin position="297"/>
        <end position="319"/>
    </location>
</feature>
<feature type="transmembrane region" description="Helical" evidence="11">
    <location>
        <begin position="55"/>
        <end position="74"/>
    </location>
</feature>
<dbReference type="GO" id="GO:0008324">
    <property type="term" value="F:monoatomic cation transmembrane transporter activity"/>
    <property type="evidence" value="ECO:0007669"/>
    <property type="project" value="InterPro"/>
</dbReference>
<evidence type="ECO:0000256" key="1">
    <source>
        <dbReference type="ARBA" id="ARBA00004127"/>
    </source>
</evidence>
<dbReference type="GO" id="GO:1902600">
    <property type="term" value="P:proton transmembrane transport"/>
    <property type="evidence" value="ECO:0007669"/>
    <property type="project" value="InterPro"/>
</dbReference>
<evidence type="ECO:0000313" key="14">
    <source>
        <dbReference type="Proteomes" id="UP000199657"/>
    </source>
</evidence>
<evidence type="ECO:0000256" key="8">
    <source>
        <dbReference type="ARBA" id="ARBA00022989"/>
    </source>
</evidence>
<keyword evidence="8 11" id="KW-1133">Transmembrane helix</keyword>
<keyword evidence="5" id="KW-0633">Potassium transport</keyword>
<dbReference type="InterPro" id="IPR003148">
    <property type="entry name" value="RCK_N"/>
</dbReference>
<dbReference type="STRING" id="406100.SAMN04488052_1193"/>
<organism evidence="13 14">
    <name type="scientific">Aquisalimonas asiatica</name>
    <dbReference type="NCBI Taxonomy" id="406100"/>
    <lineage>
        <taxon>Bacteria</taxon>
        <taxon>Pseudomonadati</taxon>
        <taxon>Pseudomonadota</taxon>
        <taxon>Gammaproteobacteria</taxon>
        <taxon>Chromatiales</taxon>
        <taxon>Ectothiorhodospiraceae</taxon>
        <taxon>Aquisalimonas</taxon>
    </lineage>
</organism>
<accession>A0A1H8VX90</accession>
<feature type="transmembrane region" description="Helical" evidence="11">
    <location>
        <begin position="6"/>
        <end position="26"/>
    </location>
</feature>
<dbReference type="SUPFAM" id="SSF51735">
    <property type="entry name" value="NAD(P)-binding Rossmann-fold domains"/>
    <property type="match status" value="1"/>
</dbReference>
<evidence type="ECO:0000256" key="11">
    <source>
        <dbReference type="SAM" id="Phobius"/>
    </source>
</evidence>
<dbReference type="AlphaFoldDB" id="A0A1H8VX90"/>
<dbReference type="PROSITE" id="PS51201">
    <property type="entry name" value="RCK_N"/>
    <property type="match status" value="1"/>
</dbReference>
<comment type="similarity">
    <text evidence="2">Belongs to the monovalent cation:proton antiporter 2 (CPA2) transporter (TC 2.A.37) family.</text>
</comment>
<dbReference type="GO" id="GO:0006813">
    <property type="term" value="P:potassium ion transport"/>
    <property type="evidence" value="ECO:0007669"/>
    <property type="project" value="UniProtKB-KW"/>
</dbReference>
<evidence type="ECO:0000256" key="5">
    <source>
        <dbReference type="ARBA" id="ARBA00022538"/>
    </source>
</evidence>
<keyword evidence="4" id="KW-0050">Antiport</keyword>
<dbReference type="InterPro" id="IPR038770">
    <property type="entry name" value="Na+/solute_symporter_sf"/>
</dbReference>
<evidence type="ECO:0000256" key="6">
    <source>
        <dbReference type="ARBA" id="ARBA00022692"/>
    </source>
</evidence>
<evidence type="ECO:0000256" key="9">
    <source>
        <dbReference type="ARBA" id="ARBA00023065"/>
    </source>
</evidence>
<feature type="transmembrane region" description="Helical" evidence="11">
    <location>
        <begin position="270"/>
        <end position="291"/>
    </location>
</feature>
<feature type="domain" description="RCK N-terminal" evidence="12">
    <location>
        <begin position="403"/>
        <end position="519"/>
    </location>
</feature>
<keyword evidence="3" id="KW-0813">Transport</keyword>
<feature type="transmembrane region" description="Helical" evidence="11">
    <location>
        <begin position="147"/>
        <end position="176"/>
    </location>
</feature>
<keyword evidence="10 11" id="KW-0472">Membrane</keyword>
<keyword evidence="6 11" id="KW-0812">Transmembrane</keyword>
<dbReference type="Proteomes" id="UP000199657">
    <property type="component" value="Unassembled WGS sequence"/>
</dbReference>
<keyword evidence="9" id="KW-0406">Ion transport</keyword>
<dbReference type="NCBIfam" id="TIGR00932">
    <property type="entry name" value="2a37"/>
    <property type="match status" value="1"/>
</dbReference>
<evidence type="ECO:0000256" key="2">
    <source>
        <dbReference type="ARBA" id="ARBA00005551"/>
    </source>
</evidence>
<evidence type="ECO:0000256" key="3">
    <source>
        <dbReference type="ARBA" id="ARBA00022448"/>
    </source>
</evidence>
<comment type="subcellular location">
    <subcellularLocation>
        <location evidence="1">Endomembrane system</location>
        <topology evidence="1">Multi-pass membrane protein</topology>
    </subcellularLocation>
</comment>
<dbReference type="GO" id="GO:0005886">
    <property type="term" value="C:plasma membrane"/>
    <property type="evidence" value="ECO:0007669"/>
    <property type="project" value="TreeGrafter"/>
</dbReference>
<reference evidence="13 14" key="1">
    <citation type="submission" date="2016-10" db="EMBL/GenBank/DDBJ databases">
        <authorList>
            <person name="de Groot N.N."/>
        </authorList>
    </citation>
    <scope>NUCLEOTIDE SEQUENCE [LARGE SCALE GENOMIC DNA]</scope>
    <source>
        <strain evidence="13 14">CGMCC 1.6291</strain>
    </source>
</reference>
<sequence>MEMSLLLNVLIFLVAAVILVPVFKWLGLGEVLGYLAAGVVIGPSLLGLVPGPEDVLQFAQVGIVFLLFVIGLELKPSRLRTMRKPLFGFGSLQVLITSLVLCGLAWALGLPPAAAVIVGFSLGLCSTPLVLHLLAERGELQTRHGRNAFALLLFQDLAAIPVLALIPVLAAGALITDEPFQLVLEVLLAVGAFLVLIVGGRYLLRPLFRLAAGAGSREVFAGAALAVVIGSALLMDFAGLSMALGAFIAGVLLADSQYRHAIMADIEPFRGLLLGLFFMAVGMTAEIQLLLDIPLTIFGLTAGLLVVKALTIAMAARLYRLSWRESADMGVLLSQGGEFGFVLLTAAVGARLLGQELVDTLILVVSLSMAATPLLVIVARRWLQRLDGAPAQSRPYDVPKAQSPKVVIVGFGRFGQIVGRVLQGLAIPYTVLDINAEQVDFVRRYGNKAYYGDAERLDILQAVGIEDARVLVLAIGDVEASMRVAQLVREHYPDLKLLARARDRYHAHLLMRAGVSGLVRETLHSSLVLTRDLLVDLGVRRSEAERAVETFREHDEATLRRQLAVFGDEQKLIQSQHEAASELQTLYQADAENRE</sequence>
<feature type="transmembrane region" description="Helical" evidence="11">
    <location>
        <begin position="114"/>
        <end position="135"/>
    </location>
</feature>
<dbReference type="Pfam" id="PF02254">
    <property type="entry name" value="TrkA_N"/>
    <property type="match status" value="1"/>
</dbReference>
<evidence type="ECO:0000256" key="4">
    <source>
        <dbReference type="ARBA" id="ARBA00022449"/>
    </source>
</evidence>
<dbReference type="Pfam" id="PF00999">
    <property type="entry name" value="Na_H_Exchanger"/>
    <property type="match status" value="1"/>
</dbReference>
<feature type="transmembrane region" description="Helical" evidence="11">
    <location>
        <begin position="360"/>
        <end position="379"/>
    </location>
</feature>
<feature type="transmembrane region" description="Helical" evidence="11">
    <location>
        <begin position="216"/>
        <end position="234"/>
    </location>
</feature>
<dbReference type="GO" id="GO:0015297">
    <property type="term" value="F:antiporter activity"/>
    <property type="evidence" value="ECO:0007669"/>
    <property type="project" value="UniProtKB-KW"/>
</dbReference>
<proteinExistence type="inferred from homology"/>
<dbReference type="InterPro" id="IPR006153">
    <property type="entry name" value="Cation/H_exchanger_TM"/>
</dbReference>
<feature type="transmembrane region" description="Helical" evidence="11">
    <location>
        <begin position="182"/>
        <end position="204"/>
    </location>
</feature>
<feature type="transmembrane region" description="Helical" evidence="11">
    <location>
        <begin position="86"/>
        <end position="108"/>
    </location>
</feature>